<dbReference type="AlphaFoldDB" id="A0A1I4MRN8"/>
<dbReference type="RefSeq" id="WP_093387982.1">
    <property type="nucleotide sequence ID" value="NZ_FOTW01000011.1"/>
</dbReference>
<organism evidence="1 2">
    <name type="scientific">Rugamonas rubra</name>
    <dbReference type="NCBI Taxonomy" id="758825"/>
    <lineage>
        <taxon>Bacteria</taxon>
        <taxon>Pseudomonadati</taxon>
        <taxon>Pseudomonadota</taxon>
        <taxon>Betaproteobacteria</taxon>
        <taxon>Burkholderiales</taxon>
        <taxon>Oxalobacteraceae</taxon>
        <taxon>Telluria group</taxon>
        <taxon>Rugamonas</taxon>
    </lineage>
</organism>
<evidence type="ECO:0000313" key="2">
    <source>
        <dbReference type="Proteomes" id="UP000199470"/>
    </source>
</evidence>
<sequence>MSIDFLRNHAQTLGDFARETAERAAQNPSDFWLRMAAENQTQAAQDAERDLSQAYAEQVGELLDLRLTGPTANGSIALDAFIRIAEPLSKAWQAAAYRIRHGVPQGRGGGEIADTLNLKLAGIAHGSTRILVTGDAATDLTGESLLHATLVQTFRLLRATNDEFYDAVDAIGGRSAQYFGEVMKALGRAGLSAEFSWRSPIGHHVWHGSSEDVLRIRTLLNAVVAPEVYEEEINGCVAGIVDTGRLELRTREGHIHIRFPLDLTGKVQKLSTRKSITIHVSTTKYWDAVAKKDVFKRWMIDVLA</sequence>
<dbReference type="Proteomes" id="UP000199470">
    <property type="component" value="Unassembled WGS sequence"/>
</dbReference>
<name>A0A1I4MRN8_9BURK</name>
<reference evidence="1 2" key="1">
    <citation type="submission" date="2016-10" db="EMBL/GenBank/DDBJ databases">
        <authorList>
            <person name="de Groot N.N."/>
        </authorList>
    </citation>
    <scope>NUCLEOTIDE SEQUENCE [LARGE SCALE GENOMIC DNA]</scope>
    <source>
        <strain evidence="1 2">ATCC 43154</strain>
    </source>
</reference>
<keyword evidence="2" id="KW-1185">Reference proteome</keyword>
<accession>A0A1I4MRN8</accession>
<proteinExistence type="predicted"/>
<protein>
    <submittedName>
        <fullName evidence="1">Uncharacterized protein</fullName>
    </submittedName>
</protein>
<dbReference type="STRING" id="758825.SAMN02982985_02572"/>
<gene>
    <name evidence="1" type="ORF">SAMN02982985_02572</name>
</gene>
<dbReference type="OrthoDB" id="7056236at2"/>
<evidence type="ECO:0000313" key="1">
    <source>
        <dbReference type="EMBL" id="SFM05663.1"/>
    </source>
</evidence>
<dbReference type="EMBL" id="FOTW01000011">
    <property type="protein sequence ID" value="SFM05663.1"/>
    <property type="molecule type" value="Genomic_DNA"/>
</dbReference>